<evidence type="ECO:0008006" key="3">
    <source>
        <dbReference type="Google" id="ProtNLM"/>
    </source>
</evidence>
<dbReference type="Proteomes" id="UP001416858">
    <property type="component" value="Unassembled WGS sequence"/>
</dbReference>
<keyword evidence="2" id="KW-1185">Reference proteome</keyword>
<dbReference type="Pfam" id="PF14907">
    <property type="entry name" value="NTP_transf_5"/>
    <property type="match status" value="1"/>
</dbReference>
<evidence type="ECO:0000313" key="1">
    <source>
        <dbReference type="EMBL" id="GAA5507258.1"/>
    </source>
</evidence>
<organism evidence="1 2">
    <name type="scientific">Novipirellula caenicola</name>
    <dbReference type="NCBI Taxonomy" id="1536901"/>
    <lineage>
        <taxon>Bacteria</taxon>
        <taxon>Pseudomonadati</taxon>
        <taxon>Planctomycetota</taxon>
        <taxon>Planctomycetia</taxon>
        <taxon>Pirellulales</taxon>
        <taxon>Pirellulaceae</taxon>
        <taxon>Novipirellula</taxon>
    </lineage>
</organism>
<gene>
    <name evidence="1" type="ORF">Rcae01_02713</name>
</gene>
<reference evidence="1 2" key="1">
    <citation type="submission" date="2024-02" db="EMBL/GenBank/DDBJ databases">
        <title>Rhodopirellula caenicola NBRC 110016.</title>
        <authorList>
            <person name="Ichikawa N."/>
            <person name="Katano-Makiyama Y."/>
            <person name="Hidaka K."/>
        </authorList>
    </citation>
    <scope>NUCLEOTIDE SEQUENCE [LARGE SCALE GENOMIC DNA]</scope>
    <source>
        <strain evidence="1 2">NBRC 110016</strain>
    </source>
</reference>
<evidence type="ECO:0000313" key="2">
    <source>
        <dbReference type="Proteomes" id="UP001416858"/>
    </source>
</evidence>
<proteinExistence type="predicted"/>
<dbReference type="EMBL" id="BAABRO010000005">
    <property type="protein sequence ID" value="GAA5507258.1"/>
    <property type="molecule type" value="Genomic_DNA"/>
</dbReference>
<accession>A0ABP9VSQ8</accession>
<dbReference type="InterPro" id="IPR039498">
    <property type="entry name" value="NTP_transf_5"/>
</dbReference>
<sequence>MRMNSLIDLPLKNGGLMSRMVEQHREPEFELMICCSRRVISAATARRIVTLLHSELDWGRLVAIAESHGVMPLVHRGLMQIDSELVNSCSMLHMAAKCREIAAGNLFLAGELLRLIKLFQDNDLAIIPFKGPMLAASAYQSVALRQFGDLDILVAEERYRNAKELLSDHGFKLLFDLGWECHFAKHEVGVGIDLHRRLLPAMFPFPFDFATSLRRLEPIQLFGSETLGLSAPDNLLVVCGQLVKDATENKVRLEQVCDIAELVSSTDDLDWTGLMDRAKKMGCMRMLSLGVLLAYELLDAPVPDSVILTMSSDRSAGILVKEIEKQLSDRGGRPSYSRNSFLQRARFHCRTRERLQDKAFTYCYRGIVWVFGPSENEQRILPLPEKLRFLHSVLRPFRLLVKYFLGKYGLNPFRRPL</sequence>
<protein>
    <recommendedName>
        <fullName evidence="3">Nucleotidyltransferase family protein</fullName>
    </recommendedName>
</protein>
<name>A0ABP9VSQ8_9BACT</name>
<comment type="caution">
    <text evidence="1">The sequence shown here is derived from an EMBL/GenBank/DDBJ whole genome shotgun (WGS) entry which is preliminary data.</text>
</comment>